<reference evidence="4 5" key="1">
    <citation type="submission" date="2021-06" db="EMBL/GenBank/DDBJ databases">
        <authorList>
            <person name="Sun Q."/>
            <person name="Li D."/>
        </authorList>
    </citation>
    <scope>NUCLEOTIDE SEQUENCE [LARGE SCALE GENOMIC DNA]</scope>
    <source>
        <strain evidence="4 5">MSJ-5</strain>
    </source>
</reference>
<dbReference type="PANTHER" id="PTHR43479">
    <property type="entry name" value="ACREF/ENVCD OPERON REPRESSOR-RELATED"/>
    <property type="match status" value="1"/>
</dbReference>
<evidence type="ECO:0000313" key="5">
    <source>
        <dbReference type="Proteomes" id="UP000779508"/>
    </source>
</evidence>
<dbReference type="RefSeq" id="WP_216414772.1">
    <property type="nucleotide sequence ID" value="NZ_JAHLQK010000001.1"/>
</dbReference>
<organism evidence="4 5">
    <name type="scientific">Alkaliphilus flagellatus</name>
    <dbReference type="NCBI Taxonomy" id="2841507"/>
    <lineage>
        <taxon>Bacteria</taxon>
        <taxon>Bacillati</taxon>
        <taxon>Bacillota</taxon>
        <taxon>Clostridia</taxon>
        <taxon>Peptostreptococcales</taxon>
        <taxon>Natronincolaceae</taxon>
        <taxon>Alkaliphilus</taxon>
    </lineage>
</organism>
<dbReference type="InterPro" id="IPR001647">
    <property type="entry name" value="HTH_TetR"/>
</dbReference>
<dbReference type="PROSITE" id="PS50977">
    <property type="entry name" value="HTH_TETR_2"/>
    <property type="match status" value="1"/>
</dbReference>
<evidence type="ECO:0000256" key="2">
    <source>
        <dbReference type="PROSITE-ProRule" id="PRU00335"/>
    </source>
</evidence>
<accession>A0ABS6FYF7</accession>
<gene>
    <name evidence="4" type="ORF">KQI88_02465</name>
</gene>
<feature type="DNA-binding region" description="H-T-H motif" evidence="2">
    <location>
        <begin position="24"/>
        <end position="43"/>
    </location>
</feature>
<dbReference type="InterPro" id="IPR050624">
    <property type="entry name" value="HTH-type_Tx_Regulator"/>
</dbReference>
<evidence type="ECO:0000259" key="3">
    <source>
        <dbReference type="PROSITE" id="PS50977"/>
    </source>
</evidence>
<keyword evidence="5" id="KW-1185">Reference proteome</keyword>
<dbReference type="Pfam" id="PF00440">
    <property type="entry name" value="TetR_N"/>
    <property type="match status" value="1"/>
</dbReference>
<proteinExistence type="predicted"/>
<sequence length="190" mass="21979">MSTYKHILEAAFKQFSELGYEKASLSLIANEVGISKPALYHHFASKEALFETLYDAIILETIKDFHTDLESWTIETYAKKLTEVGLEDIRYLKEHPQLGSILKQYHLLSMRQESLKQKTEYLEEKTLAYHQQLINRGVALGFFKEEEAEFIAEAFNAQLAGISWGIIVRPTGSYELSWQILMDKLLNNRK</sequence>
<feature type="domain" description="HTH tetR-type" evidence="3">
    <location>
        <begin position="1"/>
        <end position="61"/>
    </location>
</feature>
<dbReference type="PROSITE" id="PS01081">
    <property type="entry name" value="HTH_TETR_1"/>
    <property type="match status" value="1"/>
</dbReference>
<evidence type="ECO:0000256" key="1">
    <source>
        <dbReference type="ARBA" id="ARBA00023125"/>
    </source>
</evidence>
<name>A0ABS6FYF7_9FIRM</name>
<evidence type="ECO:0000313" key="4">
    <source>
        <dbReference type="EMBL" id="MBU5675278.1"/>
    </source>
</evidence>
<dbReference type="EMBL" id="JAHLQK010000001">
    <property type="protein sequence ID" value="MBU5675278.1"/>
    <property type="molecule type" value="Genomic_DNA"/>
</dbReference>
<keyword evidence="1 2" id="KW-0238">DNA-binding</keyword>
<dbReference type="PANTHER" id="PTHR43479:SF11">
    <property type="entry name" value="ACREF_ENVCD OPERON REPRESSOR-RELATED"/>
    <property type="match status" value="1"/>
</dbReference>
<dbReference type="InterPro" id="IPR023772">
    <property type="entry name" value="DNA-bd_HTH_TetR-type_CS"/>
</dbReference>
<protein>
    <submittedName>
        <fullName evidence="4">TetR/AcrR family transcriptional regulator</fullName>
    </submittedName>
</protein>
<comment type="caution">
    <text evidence="4">The sequence shown here is derived from an EMBL/GenBank/DDBJ whole genome shotgun (WGS) entry which is preliminary data.</text>
</comment>
<dbReference type="Proteomes" id="UP000779508">
    <property type="component" value="Unassembled WGS sequence"/>
</dbReference>